<dbReference type="EMBL" id="LQOS01000003">
    <property type="protein sequence ID" value="ORV46077.1"/>
    <property type="molecule type" value="Genomic_DNA"/>
</dbReference>
<name>A0A1X1TND5_9MYCO</name>
<feature type="transmembrane region" description="Helical" evidence="1">
    <location>
        <begin position="62"/>
        <end position="80"/>
    </location>
</feature>
<gene>
    <name evidence="2" type="ORF">AWC01_00895</name>
</gene>
<evidence type="ECO:0000313" key="2">
    <source>
        <dbReference type="EMBL" id="ORV46077.1"/>
    </source>
</evidence>
<evidence type="ECO:0000313" key="3">
    <source>
        <dbReference type="Proteomes" id="UP000193564"/>
    </source>
</evidence>
<keyword evidence="3" id="KW-1185">Reference proteome</keyword>
<accession>A0A1X1TND5</accession>
<dbReference type="RefSeq" id="WP_085186980.1">
    <property type="nucleotide sequence ID" value="NZ_AP022605.1"/>
</dbReference>
<dbReference type="STRING" id="126673.AWC01_00895"/>
<dbReference type="Proteomes" id="UP000193564">
    <property type="component" value="Unassembled WGS sequence"/>
</dbReference>
<reference evidence="2 3" key="1">
    <citation type="submission" date="2016-01" db="EMBL/GenBank/DDBJ databases">
        <title>The new phylogeny of the genus Mycobacterium.</title>
        <authorList>
            <person name="Tarcisio F."/>
            <person name="Conor M."/>
            <person name="Antonella G."/>
            <person name="Elisabetta G."/>
            <person name="Giulia F.S."/>
            <person name="Sara T."/>
            <person name="Anna F."/>
            <person name="Clotilde B."/>
            <person name="Roberto B."/>
            <person name="Veronica D.S."/>
            <person name="Fabio R."/>
            <person name="Monica P."/>
            <person name="Olivier J."/>
            <person name="Enrico T."/>
            <person name="Nicola S."/>
        </authorList>
    </citation>
    <scope>NUCLEOTIDE SEQUENCE [LARGE SCALE GENOMIC DNA]</scope>
    <source>
        <strain evidence="2 3">DSM 44339</strain>
    </source>
</reference>
<comment type="caution">
    <text evidence="2">The sequence shown here is derived from an EMBL/GenBank/DDBJ whole genome shotgun (WGS) entry which is preliminary data.</text>
</comment>
<keyword evidence="1" id="KW-0472">Membrane</keyword>
<dbReference type="OrthoDB" id="4605582at2"/>
<organism evidence="2 3">
    <name type="scientific">Mycolicibacterium doricum</name>
    <dbReference type="NCBI Taxonomy" id="126673"/>
    <lineage>
        <taxon>Bacteria</taxon>
        <taxon>Bacillati</taxon>
        <taxon>Actinomycetota</taxon>
        <taxon>Actinomycetes</taxon>
        <taxon>Mycobacteriales</taxon>
        <taxon>Mycobacteriaceae</taxon>
        <taxon>Mycolicibacterium</taxon>
    </lineage>
</organism>
<sequence length="328" mass="34907">MDLRWWPIAVIGLLGLLACFALAIVLPLAPDRRSLRPLANVDRLIRLPEYARAARLRSVSTVATLVLLVVLFGAAAVAAARPTGADETFARAHPEDVMLCVADPVTEPTTGALLGHFAERAGTFQTERVGLTSVNTRVVPLTRDYQYAAGRFNDLSAASAVPDPERALIDQFSAPVTYTDYAASVEDVLSLCLTGFPDFQQKSSHRRSVIYLGPPSLRAPSEQRPALFGAEHVADLADAAGAQINVIASGEDAALRALAEQTDGQFVLGETEGAVRDGLERINDRPAPLVLADGTRVTGQTQDAPVVVLAVVLVVTATLSVTLVVLRR</sequence>
<feature type="transmembrane region" description="Helical" evidence="1">
    <location>
        <begin position="6"/>
        <end position="29"/>
    </location>
</feature>
<dbReference type="PROSITE" id="PS51257">
    <property type="entry name" value="PROKAR_LIPOPROTEIN"/>
    <property type="match status" value="1"/>
</dbReference>
<feature type="transmembrane region" description="Helical" evidence="1">
    <location>
        <begin position="306"/>
        <end position="326"/>
    </location>
</feature>
<dbReference type="AlphaFoldDB" id="A0A1X1TND5"/>
<evidence type="ECO:0000256" key="1">
    <source>
        <dbReference type="SAM" id="Phobius"/>
    </source>
</evidence>
<keyword evidence="1" id="KW-1133">Transmembrane helix</keyword>
<proteinExistence type="predicted"/>
<protein>
    <submittedName>
        <fullName evidence="2">Uncharacterized protein</fullName>
    </submittedName>
</protein>
<keyword evidence="1" id="KW-0812">Transmembrane</keyword>